<dbReference type="AlphaFoldDB" id="A0A4Q9MW35"/>
<proteinExistence type="predicted"/>
<dbReference type="EMBL" id="ML143395">
    <property type="protein sequence ID" value="TBU32254.1"/>
    <property type="molecule type" value="Genomic_DNA"/>
</dbReference>
<name>A0A4Q9MW35_9APHY</name>
<organism evidence="1">
    <name type="scientific">Dichomitus squalens</name>
    <dbReference type="NCBI Taxonomy" id="114155"/>
    <lineage>
        <taxon>Eukaryota</taxon>
        <taxon>Fungi</taxon>
        <taxon>Dikarya</taxon>
        <taxon>Basidiomycota</taxon>
        <taxon>Agaricomycotina</taxon>
        <taxon>Agaricomycetes</taxon>
        <taxon>Polyporales</taxon>
        <taxon>Polyporaceae</taxon>
        <taxon>Dichomitus</taxon>
    </lineage>
</organism>
<gene>
    <name evidence="1" type="ORF">BD311DRAFT_750662</name>
</gene>
<evidence type="ECO:0000313" key="1">
    <source>
        <dbReference type="EMBL" id="TBU32254.1"/>
    </source>
</evidence>
<sequence>MSACTCHRFCIVPRMVQRQSQTLRSPSPLQMKQWLLLFQAIPRVARQQGPCAGDARRQVAVNFNVSEYARWRAAEAREAACTNKSGLRNVRQTLSLHVGTYPGFRYTRTTCAERYPLCAMKLARAIKGAGQPEIALVPTAPELDEETVQPCCCRRRS</sequence>
<protein>
    <submittedName>
        <fullName evidence="1">Uncharacterized protein</fullName>
    </submittedName>
</protein>
<reference evidence="1" key="1">
    <citation type="submission" date="2019-01" db="EMBL/GenBank/DDBJ databases">
        <title>Draft genome sequences of three monokaryotic isolates of the white-rot basidiomycete fungus Dichomitus squalens.</title>
        <authorList>
            <consortium name="DOE Joint Genome Institute"/>
            <person name="Lopez S.C."/>
            <person name="Andreopoulos B."/>
            <person name="Pangilinan J."/>
            <person name="Lipzen A."/>
            <person name="Riley R."/>
            <person name="Ahrendt S."/>
            <person name="Ng V."/>
            <person name="Barry K."/>
            <person name="Daum C."/>
            <person name="Grigoriev I.V."/>
            <person name="Hilden K.S."/>
            <person name="Makela M.R."/>
            <person name="de Vries R.P."/>
        </authorList>
    </citation>
    <scope>NUCLEOTIDE SEQUENCE [LARGE SCALE GENOMIC DNA]</scope>
    <source>
        <strain evidence="1">OM18370.1</strain>
    </source>
</reference>
<accession>A0A4Q9MW35</accession>
<dbReference type="Proteomes" id="UP000292957">
    <property type="component" value="Unassembled WGS sequence"/>
</dbReference>